<evidence type="ECO:0000259" key="3">
    <source>
        <dbReference type="Pfam" id="PF00144"/>
    </source>
</evidence>
<dbReference type="OrthoDB" id="5377431at2"/>
<organism evidence="4 5">
    <name type="scientific">Legionella massiliensis</name>
    <dbReference type="NCBI Taxonomy" id="1034943"/>
    <lineage>
        <taxon>Bacteria</taxon>
        <taxon>Pseudomonadati</taxon>
        <taxon>Pseudomonadota</taxon>
        <taxon>Gammaproteobacteria</taxon>
        <taxon>Legionellales</taxon>
        <taxon>Legionellaceae</taxon>
        <taxon>Legionella</taxon>
    </lineage>
</organism>
<reference evidence="4 5" key="1">
    <citation type="submission" date="2014-06" db="EMBL/GenBank/DDBJ databases">
        <authorList>
            <person name="Urmite Genomes Urmite Genomes"/>
        </authorList>
    </citation>
    <scope>NUCLEOTIDE SEQUENCE [LARGE SCALE GENOMIC DNA]</scope>
</reference>
<evidence type="ECO:0000313" key="5">
    <source>
        <dbReference type="Proteomes" id="UP000044071"/>
    </source>
</evidence>
<keyword evidence="4" id="KW-0645">Protease</keyword>
<keyword evidence="5" id="KW-1185">Reference proteome</keyword>
<accession>A0A078KW29</accession>
<feature type="chain" id="PRO_5009744040" evidence="2">
    <location>
        <begin position="21"/>
        <end position="378"/>
    </location>
</feature>
<dbReference type="InterPro" id="IPR001466">
    <property type="entry name" value="Beta-lactam-related"/>
</dbReference>
<dbReference type="Proteomes" id="UP000044071">
    <property type="component" value="Unassembled WGS sequence"/>
</dbReference>
<dbReference type="eggNOG" id="COG1680">
    <property type="taxonomic scope" value="Bacteria"/>
</dbReference>
<proteinExistence type="inferred from homology"/>
<protein>
    <submittedName>
        <fullName evidence="4">D-alanyl-D-alanine-carboxypeptidase/endopeptidase AmpH</fullName>
    </submittedName>
</protein>
<gene>
    <name evidence="4" type="primary">ampH</name>
    <name evidence="4" type="ORF">BN59_01483</name>
</gene>
<dbReference type="EMBL" id="CCSB01000001">
    <property type="protein sequence ID" value="CDZ77201.1"/>
    <property type="molecule type" value="Genomic_DNA"/>
</dbReference>
<dbReference type="RefSeq" id="WP_043873587.1">
    <property type="nucleotide sequence ID" value="NZ_CCVW01000001.1"/>
</dbReference>
<feature type="domain" description="Beta-lactamase-related" evidence="3">
    <location>
        <begin position="52"/>
        <end position="359"/>
    </location>
</feature>
<evidence type="ECO:0000256" key="1">
    <source>
        <dbReference type="ARBA" id="ARBA00038473"/>
    </source>
</evidence>
<keyword evidence="4" id="KW-0378">Hydrolase</keyword>
<dbReference type="SUPFAM" id="SSF56601">
    <property type="entry name" value="beta-lactamase/transpeptidase-like"/>
    <property type="match status" value="1"/>
</dbReference>
<dbReference type="PANTHER" id="PTHR22935:SF95">
    <property type="entry name" value="BETA-LACTAMASE-LIKE 1-RELATED"/>
    <property type="match status" value="1"/>
</dbReference>
<keyword evidence="4" id="KW-0121">Carboxypeptidase</keyword>
<sequence length="378" mass="42389">MFLRIIAASLTITMSFVVEAASPVCQYIEKANIKTLPLESIADYVQHFVFEQSGVPALMIGISSDDERAVLSCGETKLNNGQRPALSTVWPVGSVSKVFTTDMLAKMVNRGDVKLNTSVNELLGLSTEAEHPITLLDLATHSSGFPRGLPTIPASDDYQINQPYEMKEFLSWYPSFQRKPGTHYQYSNLGYGLLGQLLAKKMAKDYNGLLQELISEPLQLKDTTTSLNKEQAAREVSSYWMNGDLIRKDWEFKFEQPSGGIYSTMQDLMIFAQYQLGNKPKEQENARIAHASYIYQNQFDNPLDFSKDAMALGWSVDFPAQALPLRLTKNGWVDGVNTHIVLSPTKDIALVSFTNKPYLNIETDLHRIIGMILNTRKN</sequence>
<dbReference type="InterPro" id="IPR012338">
    <property type="entry name" value="Beta-lactam/transpept-like"/>
</dbReference>
<dbReference type="PANTHER" id="PTHR22935">
    <property type="entry name" value="PENICILLIN-BINDING PROTEIN"/>
    <property type="match status" value="1"/>
</dbReference>
<feature type="signal peptide" evidence="2">
    <location>
        <begin position="1"/>
        <end position="20"/>
    </location>
</feature>
<evidence type="ECO:0000313" key="4">
    <source>
        <dbReference type="EMBL" id="CDZ77201.1"/>
    </source>
</evidence>
<evidence type="ECO:0000256" key="2">
    <source>
        <dbReference type="SAM" id="SignalP"/>
    </source>
</evidence>
<dbReference type="GO" id="GO:0004180">
    <property type="term" value="F:carboxypeptidase activity"/>
    <property type="evidence" value="ECO:0007669"/>
    <property type="project" value="UniProtKB-KW"/>
</dbReference>
<dbReference type="InterPro" id="IPR051478">
    <property type="entry name" value="Beta-lactamase-like_AB/R"/>
</dbReference>
<dbReference type="Gene3D" id="3.40.710.10">
    <property type="entry name" value="DD-peptidase/beta-lactamase superfamily"/>
    <property type="match status" value="1"/>
</dbReference>
<dbReference type="AlphaFoldDB" id="A0A078KW29"/>
<dbReference type="Pfam" id="PF00144">
    <property type="entry name" value="Beta-lactamase"/>
    <property type="match status" value="1"/>
</dbReference>
<name>A0A078KW29_9GAMM</name>
<keyword evidence="2" id="KW-0732">Signal</keyword>
<comment type="similarity">
    <text evidence="1">Belongs to the beta-lactamase family.</text>
</comment>
<dbReference type="STRING" id="1034943.BN59_01483"/>